<dbReference type="PANTHER" id="PTHR12011">
    <property type="entry name" value="ADHESION G-PROTEIN COUPLED RECEPTOR"/>
    <property type="match status" value="1"/>
</dbReference>
<dbReference type="EMBL" id="JAVRJZ010000008">
    <property type="protein sequence ID" value="KAK2719817.1"/>
    <property type="molecule type" value="Genomic_DNA"/>
</dbReference>
<evidence type="ECO:0000259" key="13">
    <source>
        <dbReference type="PROSITE" id="PS50261"/>
    </source>
</evidence>
<evidence type="ECO:0000256" key="5">
    <source>
        <dbReference type="ARBA" id="ARBA00022989"/>
    </source>
</evidence>
<protein>
    <submittedName>
        <fullName evidence="14">Uncharacterized protein</fullName>
    </submittedName>
</protein>
<dbReference type="PANTHER" id="PTHR12011:SF347">
    <property type="entry name" value="FI21270P1-RELATED"/>
    <property type="match status" value="1"/>
</dbReference>
<dbReference type="PRINTS" id="PR00249">
    <property type="entry name" value="GPCRSECRETIN"/>
</dbReference>
<feature type="transmembrane region" description="Helical" evidence="10">
    <location>
        <begin position="1047"/>
        <end position="1068"/>
    </location>
</feature>
<dbReference type="GO" id="GO:0004930">
    <property type="term" value="F:G protein-coupled receptor activity"/>
    <property type="evidence" value="ECO:0007669"/>
    <property type="project" value="InterPro"/>
</dbReference>
<keyword evidence="4 10" id="KW-0812">Transmembrane</keyword>
<dbReference type="GO" id="GO:0005886">
    <property type="term" value="C:plasma membrane"/>
    <property type="evidence" value="ECO:0007669"/>
    <property type="project" value="TreeGrafter"/>
</dbReference>
<keyword evidence="3" id="KW-1003">Cell membrane</keyword>
<feature type="transmembrane region" description="Helical" evidence="10">
    <location>
        <begin position="826"/>
        <end position="845"/>
    </location>
</feature>
<keyword evidence="8" id="KW-0325">Glycoprotein</keyword>
<evidence type="ECO:0000256" key="6">
    <source>
        <dbReference type="ARBA" id="ARBA00023136"/>
    </source>
</evidence>
<evidence type="ECO:0000256" key="8">
    <source>
        <dbReference type="ARBA" id="ARBA00023180"/>
    </source>
</evidence>
<dbReference type="FunFam" id="1.20.1070.10:FF:000058">
    <property type="entry name" value="Adhesion G protein-coupled receptor F5"/>
    <property type="match status" value="1"/>
</dbReference>
<feature type="region of interest" description="Disordered" evidence="9">
    <location>
        <begin position="399"/>
        <end position="420"/>
    </location>
</feature>
<keyword evidence="6 10" id="KW-0472">Membrane</keyword>
<evidence type="ECO:0000256" key="4">
    <source>
        <dbReference type="ARBA" id="ARBA00022692"/>
    </source>
</evidence>
<dbReference type="InterPro" id="IPR046338">
    <property type="entry name" value="GAIN_dom_sf"/>
</dbReference>
<dbReference type="Pfam" id="PF01825">
    <property type="entry name" value="GPS"/>
    <property type="match status" value="1"/>
</dbReference>
<comment type="caution">
    <text evidence="14">The sequence shown here is derived from an EMBL/GenBank/DDBJ whole genome shotgun (WGS) entry which is preliminary data.</text>
</comment>
<dbReference type="Pfam" id="PF00002">
    <property type="entry name" value="7tm_2"/>
    <property type="match status" value="1"/>
</dbReference>
<dbReference type="InterPro" id="IPR000832">
    <property type="entry name" value="GPCR_2_secretin-like"/>
</dbReference>
<feature type="chain" id="PRO_5041734084" evidence="11">
    <location>
        <begin position="18"/>
        <end position="1197"/>
    </location>
</feature>
<dbReference type="SMART" id="SM00303">
    <property type="entry name" value="GPS"/>
    <property type="match status" value="1"/>
</dbReference>
<feature type="compositionally biased region" description="Basic and acidic residues" evidence="9">
    <location>
        <begin position="1132"/>
        <end position="1143"/>
    </location>
</feature>
<evidence type="ECO:0000313" key="15">
    <source>
        <dbReference type="Proteomes" id="UP001187531"/>
    </source>
</evidence>
<feature type="compositionally biased region" description="Polar residues" evidence="9">
    <location>
        <begin position="1109"/>
        <end position="1131"/>
    </location>
</feature>
<feature type="domain" description="GAIN-B" evidence="12">
    <location>
        <begin position="617"/>
        <end position="811"/>
    </location>
</feature>
<evidence type="ECO:0000256" key="10">
    <source>
        <dbReference type="SAM" id="Phobius"/>
    </source>
</evidence>
<gene>
    <name evidence="14" type="ORF">QYM36_005330</name>
</gene>
<reference evidence="14" key="1">
    <citation type="submission" date="2023-07" db="EMBL/GenBank/DDBJ databases">
        <title>Chromosome-level genome assembly of Artemia franciscana.</title>
        <authorList>
            <person name="Jo E."/>
        </authorList>
    </citation>
    <scope>NUCLEOTIDE SEQUENCE</scope>
    <source>
        <tissue evidence="14">Whole body</tissue>
    </source>
</reference>
<evidence type="ECO:0000256" key="11">
    <source>
        <dbReference type="SAM" id="SignalP"/>
    </source>
</evidence>
<feature type="transmembrane region" description="Helical" evidence="10">
    <location>
        <begin position="890"/>
        <end position="909"/>
    </location>
</feature>
<evidence type="ECO:0000256" key="3">
    <source>
        <dbReference type="ARBA" id="ARBA00022475"/>
    </source>
</evidence>
<name>A0AA88L7I9_ARTSF</name>
<keyword evidence="15" id="KW-1185">Reference proteome</keyword>
<feature type="transmembrane region" description="Helical" evidence="10">
    <location>
        <begin position="857"/>
        <end position="878"/>
    </location>
</feature>
<dbReference type="InterPro" id="IPR000203">
    <property type="entry name" value="GPS"/>
</dbReference>
<organism evidence="14 15">
    <name type="scientific">Artemia franciscana</name>
    <name type="common">Brine shrimp</name>
    <name type="synonym">Artemia sanfranciscana</name>
    <dbReference type="NCBI Taxonomy" id="6661"/>
    <lineage>
        <taxon>Eukaryota</taxon>
        <taxon>Metazoa</taxon>
        <taxon>Ecdysozoa</taxon>
        <taxon>Arthropoda</taxon>
        <taxon>Crustacea</taxon>
        <taxon>Branchiopoda</taxon>
        <taxon>Anostraca</taxon>
        <taxon>Artemiidae</taxon>
        <taxon>Artemia</taxon>
    </lineage>
</organism>
<dbReference type="AlphaFoldDB" id="A0AA88L7I9"/>
<dbReference type="Proteomes" id="UP001187531">
    <property type="component" value="Unassembled WGS sequence"/>
</dbReference>
<keyword evidence="5 10" id="KW-1133">Transmembrane helix</keyword>
<dbReference type="InterPro" id="IPR057244">
    <property type="entry name" value="GAIN_B"/>
</dbReference>
<feature type="region of interest" description="Disordered" evidence="9">
    <location>
        <begin position="1164"/>
        <end position="1197"/>
    </location>
</feature>
<comment type="similarity">
    <text evidence="2">Belongs to the G-protein coupled receptor 2 family. Adhesion G-protein coupled receptor (ADGR) subfamily.</text>
</comment>
<proteinExistence type="inferred from homology"/>
<keyword evidence="7" id="KW-1015">Disulfide bond</keyword>
<feature type="domain" description="G-protein coupled receptors family 2 profile 2" evidence="13">
    <location>
        <begin position="817"/>
        <end position="1069"/>
    </location>
</feature>
<keyword evidence="11" id="KW-0732">Signal</keyword>
<dbReference type="PROSITE" id="PS50221">
    <property type="entry name" value="GAIN_B"/>
    <property type="match status" value="1"/>
</dbReference>
<feature type="compositionally biased region" description="Low complexity" evidence="9">
    <location>
        <begin position="1164"/>
        <end position="1185"/>
    </location>
</feature>
<feature type="signal peptide" evidence="11">
    <location>
        <begin position="1"/>
        <end position="17"/>
    </location>
</feature>
<dbReference type="InterPro" id="IPR017981">
    <property type="entry name" value="GPCR_2-like_7TM"/>
</dbReference>
<feature type="transmembrane region" description="Helical" evidence="10">
    <location>
        <begin position="975"/>
        <end position="1002"/>
    </location>
</feature>
<accession>A0AA88L7I9</accession>
<feature type="transmembrane region" description="Helical" evidence="10">
    <location>
        <begin position="1023"/>
        <end position="1041"/>
    </location>
</feature>
<evidence type="ECO:0000256" key="9">
    <source>
        <dbReference type="SAM" id="MobiDB-lite"/>
    </source>
</evidence>
<dbReference type="GO" id="GO:0007166">
    <property type="term" value="P:cell surface receptor signaling pathway"/>
    <property type="evidence" value="ECO:0007669"/>
    <property type="project" value="InterPro"/>
</dbReference>
<evidence type="ECO:0000256" key="2">
    <source>
        <dbReference type="ARBA" id="ARBA00007343"/>
    </source>
</evidence>
<sequence length="1197" mass="133067">MKVYYLIIICCARICFGLNQSYIGCFAKYKNYAGEGSETGYYGISALACIQNCGELSAFIRGSECLCFSSPSELLRIDDRYCTIEEDGVYKGGNFAGSLYSKELHTGEINPNFDTTPVKFDYKYESQLDCPSFDHSPTTAHFCDYFPNNNPGDCAALCYFLNNSFAILGYTKVQNRNDTLPVCACENTIRVVETSEEKARCPGDLNSFCGSKNNISIGSAYEFRPDSGEGLPTPSCDHGSCGDFGCSFDNVCVLFRSISFESEQDDLQVLADIYCNSSFSEGHLASLETREKQDFLIEKFSDHINTLNVKEMITSGYSISCERNTFEWEPWNVEDDKVVNESIPDSFIIDDSIAGQTCFIWLLTRNNSWNATRNPGFLGSSSSVYFFCQHPEKLFSTTSQATSSSTTDGTEPVTVTTSETPTVPPGNCLCQATGLYGEPDYTLWSRLSKVWDCPPGYVGSIQSRCVENDNGCEFSPLLPDYKNCTSFWISDIKDNITNGNNALDIISEVKENIDEELYFGHEIEDIIKIVEDIAVLQSNQSTNETIDDRLKKQENITKGANEVLDSILQKDRGWQQIDGQVKTNASTELINAIEIVGFVLSKVAEDTGHCSNYVYDAHNSTDTEMSLLFRVFAFLRNDTDDSIVYRPPSSPSSSLSVSGITQITDLACLQMVGFFISGQKVPDLYPASRIPMLSLRKNNLVTNSDLIGFSLGSSQTINRLKNTNGELKVEIMVKNKIAADYPIQEVIHNCGNGYPTVIPDSQICSFWNEDSQLWESDGCEVDLSRSNLTHTMCICNHLTAFGNIMGLHDYQCWPASLDVITIVAEVFSVICLILTLGIHGILRFVHGEARGSSERGAVLLQISFWLATSHILILFFMNKNWIQLSEELCIAVAIVLHLSLLVSFGWMLVEGILLYRMVVIVFDYDPNVKLYNMIVGYGLPIVIVGITVGAAAGTGSIKNGYSNLEQCWLNRHNGFIWAFNAPVIFIALVNLVILVMALHIAASSTKSPEENSTFTRRWVKGSLALVFIMGITWMFGMLTFIPDIWPLYLFGTLNGLQGVFIFIFQCMLNERVVTKIKRAVSRSKPYSDLRNTSSKVKRDTTTANHRRQTLVSRVPSNSSGGKNSLRNQATDNTKDKQGFEKQDQTISTPEIDIRRGSYNMAYCESTSSSSVPSSGSSPELSGGEPYQRRYQNLCADT</sequence>
<dbReference type="PROSITE" id="PS50261">
    <property type="entry name" value="G_PROTEIN_RECEP_F2_4"/>
    <property type="match status" value="1"/>
</dbReference>
<evidence type="ECO:0000313" key="14">
    <source>
        <dbReference type="EMBL" id="KAK2719817.1"/>
    </source>
</evidence>
<dbReference type="Gene3D" id="2.60.220.50">
    <property type="match status" value="1"/>
</dbReference>
<evidence type="ECO:0000256" key="7">
    <source>
        <dbReference type="ARBA" id="ARBA00023157"/>
    </source>
</evidence>
<evidence type="ECO:0000259" key="12">
    <source>
        <dbReference type="PROSITE" id="PS50221"/>
    </source>
</evidence>
<feature type="region of interest" description="Disordered" evidence="9">
    <location>
        <begin position="1086"/>
        <end position="1151"/>
    </location>
</feature>
<dbReference type="Gene3D" id="1.20.1070.10">
    <property type="entry name" value="Rhodopsin 7-helix transmembrane proteins"/>
    <property type="match status" value="1"/>
</dbReference>
<dbReference type="InterPro" id="IPR032471">
    <property type="entry name" value="AGRL2-4_GAIN_subdom_A"/>
</dbReference>
<evidence type="ECO:0000256" key="1">
    <source>
        <dbReference type="ARBA" id="ARBA00004651"/>
    </source>
</evidence>
<dbReference type="Pfam" id="PF16489">
    <property type="entry name" value="GAIN"/>
    <property type="match status" value="1"/>
</dbReference>
<comment type="subcellular location">
    <subcellularLocation>
        <location evidence="1">Cell membrane</location>
        <topology evidence="1">Multi-pass membrane protein</topology>
    </subcellularLocation>
</comment>
<feature type="transmembrane region" description="Helical" evidence="10">
    <location>
        <begin position="930"/>
        <end position="955"/>
    </location>
</feature>